<dbReference type="AlphaFoldDB" id="A0A2X2DD17"/>
<proteinExistence type="predicted"/>
<name>A0A2X2DD17_PSELU</name>
<dbReference type="EMBL" id="UAUF01000016">
    <property type="protein sequence ID" value="SPZ16881.1"/>
    <property type="molecule type" value="Genomic_DNA"/>
</dbReference>
<evidence type="ECO:0000313" key="3">
    <source>
        <dbReference type="Proteomes" id="UP000250443"/>
    </source>
</evidence>
<dbReference type="Proteomes" id="UP000250443">
    <property type="component" value="Unassembled WGS sequence"/>
</dbReference>
<gene>
    <name evidence="1" type="ORF">NCTC11842_05921</name>
    <name evidence="2" type="ORF">NCTC11842_05935</name>
</gene>
<protein>
    <submittedName>
        <fullName evidence="1">Uncharacterized protein</fullName>
    </submittedName>
</protein>
<reference evidence="1 3" key="1">
    <citation type="submission" date="2018-06" db="EMBL/GenBank/DDBJ databases">
        <authorList>
            <consortium name="Pathogen Informatics"/>
            <person name="Doyle S."/>
        </authorList>
    </citation>
    <scope>NUCLEOTIDE SEQUENCE [LARGE SCALE GENOMIC DNA]</scope>
    <source>
        <strain evidence="1 3">NCTC11842</strain>
    </source>
</reference>
<evidence type="ECO:0000313" key="1">
    <source>
        <dbReference type="EMBL" id="SPZ16881.1"/>
    </source>
</evidence>
<accession>A0A2X2DD17</accession>
<evidence type="ECO:0000313" key="2">
    <source>
        <dbReference type="EMBL" id="SPZ16895.1"/>
    </source>
</evidence>
<sequence>MWSLIAYLTIATPNTQPVYKVERFSNEKLCEETIEKLRKLNKVYENPAIFICVKNSE</sequence>
<dbReference type="EMBL" id="UAUF01000016">
    <property type="protein sequence ID" value="SPZ16895.1"/>
    <property type="molecule type" value="Genomic_DNA"/>
</dbReference>
<organism evidence="1 3">
    <name type="scientific">Pseudomonas luteola</name>
    <dbReference type="NCBI Taxonomy" id="47886"/>
    <lineage>
        <taxon>Bacteria</taxon>
        <taxon>Pseudomonadati</taxon>
        <taxon>Pseudomonadota</taxon>
        <taxon>Gammaproteobacteria</taxon>
        <taxon>Pseudomonadales</taxon>
        <taxon>Pseudomonadaceae</taxon>
        <taxon>Pseudomonas</taxon>
    </lineage>
</organism>